<dbReference type="InterPro" id="IPR010982">
    <property type="entry name" value="Lambda_DNA-bd_dom_sf"/>
</dbReference>
<dbReference type="Gene3D" id="2.30.110.10">
    <property type="entry name" value="Electron Transport, Fmn-binding Protein, Chain A"/>
    <property type="match status" value="1"/>
</dbReference>
<evidence type="ECO:0000259" key="2">
    <source>
        <dbReference type="PROSITE" id="PS50943"/>
    </source>
</evidence>
<evidence type="ECO:0000256" key="1">
    <source>
        <dbReference type="SAM" id="MobiDB-lite"/>
    </source>
</evidence>
<dbReference type="SMART" id="SM00530">
    <property type="entry name" value="HTH_XRE"/>
    <property type="match status" value="1"/>
</dbReference>
<sequence length="227" mass="24539">MHGEGMPPKDSASASSQGDTMATRASVRRRQLGMTQEELARRAGMSVAYLRQLERSSDDFDTAALMRLAAALEMPYEELMAGRRDAAPGQQPAAAHPVLIRLSERECWERLGTHGIGRLGLSSDTGPVVLPVNFLVDAHTIVYRTDPEGAAAVSAGDQLAFETDHLDEQSRNGWSVLVTGTADHVTDPDVVRTLADRPGAQPWAGGRRDLWIRITPSEVTGRTIGTV</sequence>
<dbReference type="SUPFAM" id="SSF47413">
    <property type="entry name" value="lambda repressor-like DNA-binding domains"/>
    <property type="match status" value="1"/>
</dbReference>
<dbReference type="Proteomes" id="UP001216579">
    <property type="component" value="Unassembled WGS sequence"/>
</dbReference>
<dbReference type="EMBL" id="JARJBC010000003">
    <property type="protein sequence ID" value="MDF3288708.1"/>
    <property type="molecule type" value="Genomic_DNA"/>
</dbReference>
<dbReference type="InterPro" id="IPR012349">
    <property type="entry name" value="Split_barrel_FMN-bd"/>
</dbReference>
<dbReference type="Pfam" id="PF12900">
    <property type="entry name" value="Pyridox_ox_2"/>
    <property type="match status" value="1"/>
</dbReference>
<reference evidence="3 4" key="1">
    <citation type="submission" date="2023-03" db="EMBL/GenBank/DDBJ databases">
        <title>Draft genome sequence of Streptomyces sp. RB6PN23 isolated from peat swamp forest in Thailand.</title>
        <authorList>
            <person name="Klaysubun C."/>
            <person name="Duangmal K."/>
        </authorList>
    </citation>
    <scope>NUCLEOTIDE SEQUENCE [LARGE SCALE GENOMIC DNA]</scope>
    <source>
        <strain evidence="3 4">RB6PN23</strain>
    </source>
</reference>
<name>A0ABT5ZFU8_9ACTN</name>
<dbReference type="SUPFAM" id="SSF50475">
    <property type="entry name" value="FMN-binding split barrel"/>
    <property type="match status" value="1"/>
</dbReference>
<dbReference type="RefSeq" id="WP_276092464.1">
    <property type="nucleotide sequence ID" value="NZ_JARJBC010000003.1"/>
</dbReference>
<gene>
    <name evidence="3" type="ORF">P3G67_05575</name>
</gene>
<dbReference type="InterPro" id="IPR001387">
    <property type="entry name" value="Cro/C1-type_HTH"/>
</dbReference>
<protein>
    <submittedName>
        <fullName evidence="3">Pyridoxamine 5'-phosphate oxidase family protein</fullName>
    </submittedName>
</protein>
<feature type="region of interest" description="Disordered" evidence="1">
    <location>
        <begin position="1"/>
        <end position="36"/>
    </location>
</feature>
<accession>A0ABT5ZFU8</accession>
<proteinExistence type="predicted"/>
<evidence type="ECO:0000313" key="3">
    <source>
        <dbReference type="EMBL" id="MDF3288708.1"/>
    </source>
</evidence>
<dbReference type="PROSITE" id="PS50943">
    <property type="entry name" value="HTH_CROC1"/>
    <property type="match status" value="1"/>
</dbReference>
<dbReference type="Gene3D" id="1.10.260.40">
    <property type="entry name" value="lambda repressor-like DNA-binding domains"/>
    <property type="match status" value="1"/>
</dbReference>
<keyword evidence="4" id="KW-1185">Reference proteome</keyword>
<feature type="domain" description="HTH cro/C1-type" evidence="2">
    <location>
        <begin position="29"/>
        <end position="79"/>
    </location>
</feature>
<comment type="caution">
    <text evidence="3">The sequence shown here is derived from an EMBL/GenBank/DDBJ whole genome shotgun (WGS) entry which is preliminary data.</text>
</comment>
<dbReference type="InterPro" id="IPR024747">
    <property type="entry name" value="Pyridox_Oxase-rel"/>
</dbReference>
<organism evidence="3 4">
    <name type="scientific">Streptomyces silvisoli</name>
    <dbReference type="NCBI Taxonomy" id="3034235"/>
    <lineage>
        <taxon>Bacteria</taxon>
        <taxon>Bacillati</taxon>
        <taxon>Actinomycetota</taxon>
        <taxon>Actinomycetes</taxon>
        <taxon>Kitasatosporales</taxon>
        <taxon>Streptomycetaceae</taxon>
        <taxon>Streptomyces</taxon>
    </lineage>
</organism>
<dbReference type="CDD" id="cd00093">
    <property type="entry name" value="HTH_XRE"/>
    <property type="match status" value="1"/>
</dbReference>
<evidence type="ECO:0000313" key="4">
    <source>
        <dbReference type="Proteomes" id="UP001216579"/>
    </source>
</evidence>
<dbReference type="Pfam" id="PF01381">
    <property type="entry name" value="HTH_3"/>
    <property type="match status" value="1"/>
</dbReference>